<dbReference type="InterPro" id="IPR014780">
    <property type="entry name" value="tRNA_psdUridine_synth_TruB"/>
</dbReference>
<comment type="similarity">
    <text evidence="2 5">Belongs to the pseudouridine synthase TruB family. Type 1 subfamily.</text>
</comment>
<evidence type="ECO:0000256" key="5">
    <source>
        <dbReference type="HAMAP-Rule" id="MF_01080"/>
    </source>
</evidence>
<evidence type="ECO:0000256" key="4">
    <source>
        <dbReference type="ARBA" id="ARBA00023235"/>
    </source>
</evidence>
<name>A0A5C5WBM0_9BACT</name>
<dbReference type="Proteomes" id="UP000318995">
    <property type="component" value="Unassembled WGS sequence"/>
</dbReference>
<dbReference type="Pfam" id="PF01509">
    <property type="entry name" value="TruB_N"/>
    <property type="match status" value="1"/>
</dbReference>
<evidence type="ECO:0000259" key="7">
    <source>
        <dbReference type="Pfam" id="PF09142"/>
    </source>
</evidence>
<dbReference type="CDD" id="cd02573">
    <property type="entry name" value="PseudoU_synth_EcTruB"/>
    <property type="match status" value="1"/>
</dbReference>
<feature type="domain" description="Pseudouridine synthase II N-terminal" evidence="6">
    <location>
        <begin position="41"/>
        <end position="185"/>
    </location>
</feature>
<dbReference type="GO" id="GO:1990481">
    <property type="term" value="P:mRNA pseudouridine synthesis"/>
    <property type="evidence" value="ECO:0007669"/>
    <property type="project" value="TreeGrafter"/>
</dbReference>
<evidence type="ECO:0000313" key="9">
    <source>
        <dbReference type="Proteomes" id="UP000318995"/>
    </source>
</evidence>
<reference evidence="8 9" key="1">
    <citation type="submission" date="2019-02" db="EMBL/GenBank/DDBJ databases">
        <title>Deep-cultivation of Planctomycetes and their phenomic and genomic characterization uncovers novel biology.</title>
        <authorList>
            <person name="Wiegand S."/>
            <person name="Jogler M."/>
            <person name="Boedeker C."/>
            <person name="Pinto D."/>
            <person name="Vollmers J."/>
            <person name="Rivas-Marin E."/>
            <person name="Kohn T."/>
            <person name="Peeters S.H."/>
            <person name="Heuer A."/>
            <person name="Rast P."/>
            <person name="Oberbeckmann S."/>
            <person name="Bunk B."/>
            <person name="Jeske O."/>
            <person name="Meyerdierks A."/>
            <person name="Storesund J.E."/>
            <person name="Kallscheuer N."/>
            <person name="Luecker S."/>
            <person name="Lage O.M."/>
            <person name="Pohl T."/>
            <person name="Merkel B.J."/>
            <person name="Hornburger P."/>
            <person name="Mueller R.-W."/>
            <person name="Bruemmer F."/>
            <person name="Labrenz M."/>
            <person name="Spormann A.M."/>
            <person name="Op Den Camp H."/>
            <person name="Overmann J."/>
            <person name="Amann R."/>
            <person name="Jetten M.S.M."/>
            <person name="Mascher T."/>
            <person name="Medema M.H."/>
            <person name="Devos D.P."/>
            <person name="Kaster A.-K."/>
            <person name="Ovreas L."/>
            <person name="Rohde M."/>
            <person name="Galperin M.Y."/>
            <person name="Jogler C."/>
        </authorList>
    </citation>
    <scope>NUCLEOTIDE SEQUENCE [LARGE SCALE GENOMIC DNA]</scope>
    <source>
        <strain evidence="8 9">Pla111</strain>
    </source>
</reference>
<dbReference type="InterPro" id="IPR020103">
    <property type="entry name" value="PsdUridine_synth_cat_dom_sf"/>
</dbReference>
<evidence type="ECO:0000259" key="6">
    <source>
        <dbReference type="Pfam" id="PF01509"/>
    </source>
</evidence>
<evidence type="ECO:0000313" key="8">
    <source>
        <dbReference type="EMBL" id="TWT47633.1"/>
    </source>
</evidence>
<evidence type="ECO:0000256" key="2">
    <source>
        <dbReference type="ARBA" id="ARBA00005642"/>
    </source>
</evidence>
<dbReference type="SUPFAM" id="SSF55120">
    <property type="entry name" value="Pseudouridine synthase"/>
    <property type="match status" value="1"/>
</dbReference>
<comment type="function">
    <text evidence="5">Responsible for synthesis of pseudouridine from uracil-55 in the psi GC loop of transfer RNAs.</text>
</comment>
<dbReference type="InterPro" id="IPR036974">
    <property type="entry name" value="PUA_sf"/>
</dbReference>
<protein>
    <recommendedName>
        <fullName evidence="5">tRNA pseudouridine synthase B</fullName>
        <ecNumber evidence="5">5.4.99.25</ecNumber>
    </recommendedName>
    <alternativeName>
        <fullName evidence="5">tRNA pseudouridine(55) synthase</fullName>
        <shortName evidence="5">Psi55 synthase</shortName>
    </alternativeName>
    <alternativeName>
        <fullName evidence="5">tRNA pseudouridylate synthase</fullName>
    </alternativeName>
    <alternativeName>
        <fullName evidence="5">tRNA-uridine isomerase</fullName>
    </alternativeName>
</protein>
<dbReference type="AlphaFoldDB" id="A0A5C5WBM0"/>
<dbReference type="GO" id="GO:0003723">
    <property type="term" value="F:RNA binding"/>
    <property type="evidence" value="ECO:0007669"/>
    <property type="project" value="InterPro"/>
</dbReference>
<dbReference type="PANTHER" id="PTHR13767">
    <property type="entry name" value="TRNA-PSEUDOURIDINE SYNTHASE"/>
    <property type="match status" value="1"/>
</dbReference>
<dbReference type="PANTHER" id="PTHR13767:SF2">
    <property type="entry name" value="PSEUDOURIDYLATE SYNTHASE TRUB1"/>
    <property type="match status" value="1"/>
</dbReference>
<keyword evidence="4 5" id="KW-0413">Isomerase</keyword>
<gene>
    <name evidence="5 8" type="primary">truB</name>
    <name evidence="8" type="ORF">Pla111_12490</name>
</gene>
<dbReference type="Gene3D" id="3.30.2350.10">
    <property type="entry name" value="Pseudouridine synthase"/>
    <property type="match status" value="1"/>
</dbReference>
<organism evidence="8 9">
    <name type="scientific">Botrimarina hoheduenensis</name>
    <dbReference type="NCBI Taxonomy" id="2528000"/>
    <lineage>
        <taxon>Bacteria</taxon>
        <taxon>Pseudomonadati</taxon>
        <taxon>Planctomycetota</taxon>
        <taxon>Planctomycetia</taxon>
        <taxon>Pirellulales</taxon>
        <taxon>Lacipirellulaceae</taxon>
        <taxon>Botrimarina</taxon>
    </lineage>
</organism>
<dbReference type="InterPro" id="IPR015225">
    <property type="entry name" value="tRNA_psdUridine_synth_fam2_C"/>
</dbReference>
<dbReference type="EC" id="5.4.99.25" evidence="5"/>
<evidence type="ECO:0000256" key="1">
    <source>
        <dbReference type="ARBA" id="ARBA00000385"/>
    </source>
</evidence>
<dbReference type="Gene3D" id="2.30.130.10">
    <property type="entry name" value="PUA domain"/>
    <property type="match status" value="1"/>
</dbReference>
<dbReference type="EMBL" id="SJPH01000002">
    <property type="protein sequence ID" value="TWT47633.1"/>
    <property type="molecule type" value="Genomic_DNA"/>
</dbReference>
<dbReference type="RefSeq" id="WP_146572383.1">
    <property type="nucleotide sequence ID" value="NZ_SJPH01000002.1"/>
</dbReference>
<proteinExistence type="inferred from homology"/>
<accession>A0A5C5WBM0</accession>
<sequence>MIPPAPYGLLILHKPAGLTSRDAVNRVQRVLKQIARETGAKAAKVGHAGTLDPIATGVLVVCVGTATRLIEHVQRQPKRYRGTFLLGRRSASDDIELTPELLPNAPQPTHAQIEAALPPFLGSIQQTPPTYSAIKVGGKKSYDLARAGKAPDLAPRTVTIHELSVVRYEYPELVLDLRCGSGTYVRALGRDLAARLGTAAVMSALVRTAIGPFTIENSIDPEGLDAERFAQSLLPAALAVADLPRIDVEEEEAAELRHGRFLERGDRPQAEEIAAFDAQGRLLALVTTRGTNQYQPIRNFS</sequence>
<evidence type="ECO:0000256" key="3">
    <source>
        <dbReference type="ARBA" id="ARBA00022694"/>
    </source>
</evidence>
<dbReference type="OrthoDB" id="9802309at2"/>
<dbReference type="HAMAP" id="MF_01080">
    <property type="entry name" value="TruB_bact"/>
    <property type="match status" value="1"/>
</dbReference>
<feature type="domain" description="tRNA pseudouridine synthase II TruB subfamily 2 C-terminal" evidence="7">
    <location>
        <begin position="244"/>
        <end position="298"/>
    </location>
</feature>
<comment type="caution">
    <text evidence="8">The sequence shown here is derived from an EMBL/GenBank/DDBJ whole genome shotgun (WGS) entry which is preliminary data.</text>
</comment>
<dbReference type="InterPro" id="IPR015947">
    <property type="entry name" value="PUA-like_sf"/>
</dbReference>
<comment type="catalytic activity">
    <reaction evidence="1 5">
        <text>uridine(55) in tRNA = pseudouridine(55) in tRNA</text>
        <dbReference type="Rhea" id="RHEA:42532"/>
        <dbReference type="Rhea" id="RHEA-COMP:10101"/>
        <dbReference type="Rhea" id="RHEA-COMP:10102"/>
        <dbReference type="ChEBI" id="CHEBI:65314"/>
        <dbReference type="ChEBI" id="CHEBI:65315"/>
        <dbReference type="EC" id="5.4.99.25"/>
    </reaction>
</comment>
<keyword evidence="9" id="KW-1185">Reference proteome</keyword>
<dbReference type="Pfam" id="PF09142">
    <property type="entry name" value="TruB_C"/>
    <property type="match status" value="1"/>
</dbReference>
<feature type="active site" description="Nucleophile" evidence="5">
    <location>
        <position position="52"/>
    </location>
</feature>
<keyword evidence="3 5" id="KW-0819">tRNA processing</keyword>
<dbReference type="GO" id="GO:0160148">
    <property type="term" value="F:tRNA pseudouridine(55) synthase activity"/>
    <property type="evidence" value="ECO:0007669"/>
    <property type="project" value="UniProtKB-EC"/>
</dbReference>
<dbReference type="InterPro" id="IPR002501">
    <property type="entry name" value="PsdUridine_synth_N"/>
</dbReference>
<dbReference type="SUPFAM" id="SSF88697">
    <property type="entry name" value="PUA domain-like"/>
    <property type="match status" value="1"/>
</dbReference>
<dbReference type="GO" id="GO:0031119">
    <property type="term" value="P:tRNA pseudouridine synthesis"/>
    <property type="evidence" value="ECO:0007669"/>
    <property type="project" value="UniProtKB-UniRule"/>
</dbReference>
<dbReference type="NCBIfam" id="TIGR00431">
    <property type="entry name" value="TruB"/>
    <property type="match status" value="1"/>
</dbReference>